<dbReference type="AlphaFoldDB" id="A0A3N2Q3F8"/>
<accession>A0A3N2Q3F8</accession>
<keyword evidence="3" id="KW-1185">Reference proteome</keyword>
<protein>
    <submittedName>
        <fullName evidence="2">Uncharacterized protein</fullName>
    </submittedName>
</protein>
<name>A0A3N2Q3F8_SODAK</name>
<evidence type="ECO:0000313" key="2">
    <source>
        <dbReference type="EMBL" id="ROT41247.1"/>
    </source>
</evidence>
<evidence type="ECO:0000313" key="3">
    <source>
        <dbReference type="Proteomes" id="UP000272025"/>
    </source>
</evidence>
<reference evidence="2 3" key="1">
    <citation type="journal article" date="2018" name="Mol. Ecol.">
        <title>The obligate alkalophilic soda-lake fungus Sodiomyces alkalinus has shifted to a protein diet.</title>
        <authorList>
            <person name="Grum-Grzhimaylo A.A."/>
            <person name="Falkoski D.L."/>
            <person name="van den Heuvel J."/>
            <person name="Valero-Jimenez C.A."/>
            <person name="Min B."/>
            <person name="Choi I.G."/>
            <person name="Lipzen A."/>
            <person name="Daum C.G."/>
            <person name="Aanen D.K."/>
            <person name="Tsang A."/>
            <person name="Henrissat B."/>
            <person name="Bilanenko E.N."/>
            <person name="de Vries R.P."/>
            <person name="van Kan J.A.L."/>
            <person name="Grigoriev I.V."/>
            <person name="Debets A.J.M."/>
        </authorList>
    </citation>
    <scope>NUCLEOTIDE SEQUENCE [LARGE SCALE GENOMIC DNA]</scope>
    <source>
        <strain evidence="2 3">F11</strain>
    </source>
</reference>
<feature type="region of interest" description="Disordered" evidence="1">
    <location>
        <begin position="32"/>
        <end position="71"/>
    </location>
</feature>
<dbReference type="Proteomes" id="UP000272025">
    <property type="component" value="Unassembled WGS sequence"/>
</dbReference>
<feature type="compositionally biased region" description="Polar residues" evidence="1">
    <location>
        <begin position="47"/>
        <end position="64"/>
    </location>
</feature>
<dbReference type="GeneID" id="39575063"/>
<evidence type="ECO:0000256" key="1">
    <source>
        <dbReference type="SAM" id="MobiDB-lite"/>
    </source>
</evidence>
<dbReference type="EMBL" id="ML119052">
    <property type="protein sequence ID" value="ROT41247.1"/>
    <property type="molecule type" value="Genomic_DNA"/>
</dbReference>
<sequence>MEHRSMLRQSPAISSLGAIKWNASFIHWPRKRQKNAIIPAKKKSKQKSGISYPTPSRAASSSSLRGEGEEM</sequence>
<proteinExistence type="predicted"/>
<gene>
    <name evidence="2" type="ORF">SODALDRAFT_115179</name>
</gene>
<dbReference type="RefSeq" id="XP_028469053.1">
    <property type="nucleotide sequence ID" value="XM_028606585.1"/>
</dbReference>
<feature type="compositionally biased region" description="Basic residues" evidence="1">
    <location>
        <begin position="32"/>
        <end position="46"/>
    </location>
</feature>
<organism evidence="2 3">
    <name type="scientific">Sodiomyces alkalinus (strain CBS 110278 / VKM F-3762 / F11)</name>
    <name type="common">Alkaliphilic filamentous fungus</name>
    <dbReference type="NCBI Taxonomy" id="1314773"/>
    <lineage>
        <taxon>Eukaryota</taxon>
        <taxon>Fungi</taxon>
        <taxon>Dikarya</taxon>
        <taxon>Ascomycota</taxon>
        <taxon>Pezizomycotina</taxon>
        <taxon>Sordariomycetes</taxon>
        <taxon>Hypocreomycetidae</taxon>
        <taxon>Glomerellales</taxon>
        <taxon>Plectosphaerellaceae</taxon>
        <taxon>Sodiomyces</taxon>
    </lineage>
</organism>